<comment type="caution">
    <text evidence="2">The sequence shown here is derived from an EMBL/GenBank/DDBJ whole genome shotgun (WGS) entry which is preliminary data.</text>
</comment>
<dbReference type="GO" id="GO:0016787">
    <property type="term" value="F:hydrolase activity"/>
    <property type="evidence" value="ECO:0007669"/>
    <property type="project" value="UniProtKB-KW"/>
</dbReference>
<dbReference type="Gene3D" id="3.40.50.1110">
    <property type="entry name" value="SGNH hydrolase"/>
    <property type="match status" value="1"/>
</dbReference>
<proteinExistence type="predicted"/>
<organism evidence="2 3">
    <name type="scientific">Variovorax ureilyticus</name>
    <dbReference type="NCBI Taxonomy" id="1836198"/>
    <lineage>
        <taxon>Bacteria</taxon>
        <taxon>Pseudomonadati</taxon>
        <taxon>Pseudomonadota</taxon>
        <taxon>Betaproteobacteria</taxon>
        <taxon>Burkholderiales</taxon>
        <taxon>Comamonadaceae</taxon>
        <taxon>Variovorax</taxon>
    </lineage>
</organism>
<feature type="chain" id="PRO_5045491715" evidence="1">
    <location>
        <begin position="28"/>
        <end position="370"/>
    </location>
</feature>
<evidence type="ECO:0000313" key="3">
    <source>
        <dbReference type="Proteomes" id="UP001365846"/>
    </source>
</evidence>
<name>A0ABU8VE86_9BURK</name>
<accession>A0ABU8VE86</accession>
<evidence type="ECO:0000313" key="2">
    <source>
        <dbReference type="EMBL" id="MEJ8811968.1"/>
    </source>
</evidence>
<dbReference type="SUPFAM" id="SSF52266">
    <property type="entry name" value="SGNH hydrolase"/>
    <property type="match status" value="1"/>
</dbReference>
<dbReference type="EC" id="3.1.-.-" evidence="2"/>
<dbReference type="InterPro" id="IPR001087">
    <property type="entry name" value="GDSL"/>
</dbReference>
<dbReference type="RefSeq" id="WP_340357241.1">
    <property type="nucleotide sequence ID" value="NZ_JBBKZU010000005.1"/>
</dbReference>
<feature type="signal peptide" evidence="1">
    <location>
        <begin position="1"/>
        <end position="27"/>
    </location>
</feature>
<protein>
    <submittedName>
        <fullName evidence="2">SGNH/GDSL hydrolase family protein</fullName>
        <ecNumber evidence="2">3.1.-.-</ecNumber>
    </submittedName>
</protein>
<gene>
    <name evidence="2" type="ORF">WKW77_12885</name>
</gene>
<keyword evidence="1" id="KW-0732">Signal</keyword>
<keyword evidence="2" id="KW-0378">Hydrolase</keyword>
<evidence type="ECO:0000256" key="1">
    <source>
        <dbReference type="SAM" id="SignalP"/>
    </source>
</evidence>
<dbReference type="InterPro" id="IPR036514">
    <property type="entry name" value="SGNH_hydro_sf"/>
</dbReference>
<dbReference type="Pfam" id="PF00657">
    <property type="entry name" value="Lipase_GDSL"/>
    <property type="match status" value="1"/>
</dbReference>
<dbReference type="Proteomes" id="UP001365846">
    <property type="component" value="Unassembled WGS sequence"/>
</dbReference>
<reference evidence="2 3" key="1">
    <citation type="submission" date="2024-03" db="EMBL/GenBank/DDBJ databases">
        <title>Novel species of the genus Variovorax.</title>
        <authorList>
            <person name="Liu Q."/>
            <person name="Xin Y.-H."/>
        </authorList>
    </citation>
    <scope>NUCLEOTIDE SEQUENCE [LARGE SCALE GENOMIC DNA]</scope>
    <source>
        <strain evidence="2 3">KACC 18899</strain>
    </source>
</reference>
<keyword evidence="3" id="KW-1185">Reference proteome</keyword>
<sequence>MSPRLFSFLLVCAAAAVVVAAFATALAWSDGAPPGATKPAVRPGTIPIAVLGDSNSHSYQDRVAFPLGSHERGGALRDQTFQWTEVLARMRGNELDFGPWVHWGRPWWSAWVRDKVGLLPSRTPIKEDYLYNFANSGGACKNLMGDGLGFRYPQVPRLLSLMKQQPERWQNGVVVIYIGANDWNPYLDLMAREPEAPELHRVIDYCTQQIGRAIEAIHASHPSVRILLAGITNQGDDPALQDKYRDATSPSNIRRALAGANAALRRIAEADPQRIAFFDANAWAVERWGIRGPHGEPDFKSVRLGHLTVTHTMGDAPSNTMLVDDHPGFGWNVLWAQSILARLREAFGLPLTPISDDEAARFVDATAAKP</sequence>
<dbReference type="EMBL" id="JBBKZU010000005">
    <property type="protein sequence ID" value="MEJ8811968.1"/>
    <property type="molecule type" value="Genomic_DNA"/>
</dbReference>